<organism evidence="1 2">
    <name type="scientific">Rheinheimera pacifica</name>
    <dbReference type="NCBI Taxonomy" id="173990"/>
    <lineage>
        <taxon>Bacteria</taxon>
        <taxon>Pseudomonadati</taxon>
        <taxon>Pseudomonadota</taxon>
        <taxon>Gammaproteobacteria</taxon>
        <taxon>Chromatiales</taxon>
        <taxon>Chromatiaceae</taxon>
        <taxon>Rheinheimera</taxon>
    </lineage>
</organism>
<reference evidence="2" key="1">
    <citation type="submission" date="2016-10" db="EMBL/GenBank/DDBJ databases">
        <authorList>
            <person name="Varghese N."/>
            <person name="Submissions S."/>
        </authorList>
    </citation>
    <scope>NUCLEOTIDE SEQUENCE [LARGE SCALE GENOMIC DNA]</scope>
    <source>
        <strain evidence="2">DSM 17616</strain>
    </source>
</reference>
<dbReference type="OrthoDB" id="70513at2"/>
<dbReference type="EMBL" id="FNXF01000013">
    <property type="protein sequence ID" value="SEI04942.1"/>
    <property type="molecule type" value="Genomic_DNA"/>
</dbReference>
<dbReference type="RefSeq" id="WP_092795336.1">
    <property type="nucleotide sequence ID" value="NZ_FNXF01000013.1"/>
</dbReference>
<keyword evidence="2" id="KW-1185">Reference proteome</keyword>
<dbReference type="STRING" id="173990.SAMN05660691_03105"/>
<name>A0A1H6MSI7_9GAMM</name>
<evidence type="ECO:0000313" key="2">
    <source>
        <dbReference type="Proteomes" id="UP000199371"/>
    </source>
</evidence>
<evidence type="ECO:0008006" key="3">
    <source>
        <dbReference type="Google" id="ProtNLM"/>
    </source>
</evidence>
<proteinExistence type="predicted"/>
<evidence type="ECO:0000313" key="1">
    <source>
        <dbReference type="EMBL" id="SEI04942.1"/>
    </source>
</evidence>
<protein>
    <recommendedName>
        <fullName evidence="3">Alpha/beta hydrolase family protein</fullName>
    </recommendedName>
</protein>
<dbReference type="Proteomes" id="UP000199371">
    <property type="component" value="Unassembled WGS sequence"/>
</dbReference>
<gene>
    <name evidence="1" type="ORF">SAMN05660691_03105</name>
</gene>
<dbReference type="AlphaFoldDB" id="A0A1H6MSI7"/>
<accession>A0A1H6MSI7</accession>
<sequence>MKTVALVTIHGMGETQPDYADKLFARLKQSVSTAPLYYGTVYYQDLLQYNEQRVWQATGTRLRWSKLRRFMLFGFADAAALEHRKEHPHSLYHYSQLKIARALYLAKQQLTADGKLVLLAHSLGCHVLSCYLWDAQQAKAGLKPAAGIWRDIKRYQAAISGDSWLTEEDIAFLRGDRLVSLITTGCNIPIFVAAHAMEQIIPFTKPNSAFIWHNYYDKDDVLGWPLAELSDGYAALVTDIEINASGGGFFSWLTASWNPLSHNLYWQDQVIVKALSEQLTAALPAVHGLTP</sequence>